<evidence type="ECO:0000259" key="3">
    <source>
        <dbReference type="Pfam" id="PF22725"/>
    </source>
</evidence>
<evidence type="ECO:0000256" key="1">
    <source>
        <dbReference type="ARBA" id="ARBA00023027"/>
    </source>
</evidence>
<gene>
    <name evidence="4" type="ORF">ACFQZV_00910</name>
</gene>
<dbReference type="SUPFAM" id="SSF55347">
    <property type="entry name" value="Glyceraldehyde-3-phosphate dehydrogenase-like, C-terminal domain"/>
    <property type="match status" value="1"/>
</dbReference>
<accession>A0ABW2ZMQ7</accession>
<evidence type="ECO:0000259" key="2">
    <source>
        <dbReference type="Pfam" id="PF01408"/>
    </source>
</evidence>
<dbReference type="InterPro" id="IPR055170">
    <property type="entry name" value="GFO_IDH_MocA-like_dom"/>
</dbReference>
<comment type="caution">
    <text evidence="4">The sequence shown here is derived from an EMBL/GenBank/DDBJ whole genome shotgun (WGS) entry which is preliminary data.</text>
</comment>
<dbReference type="EMBL" id="JBHTIM010000001">
    <property type="protein sequence ID" value="MFD0779856.1"/>
    <property type="molecule type" value="Genomic_DNA"/>
</dbReference>
<dbReference type="InterPro" id="IPR036291">
    <property type="entry name" value="NAD(P)-bd_dom_sf"/>
</dbReference>
<keyword evidence="1" id="KW-0520">NAD</keyword>
<keyword evidence="5" id="KW-1185">Reference proteome</keyword>
<feature type="domain" description="Gfo/Idh/MocA-like oxidoreductase N-terminal" evidence="2">
    <location>
        <begin position="2"/>
        <end position="118"/>
    </location>
</feature>
<name>A0ABW2ZMQ7_9MICO</name>
<protein>
    <submittedName>
        <fullName evidence="4">Gfo/Idh/MocA family protein</fullName>
    </submittedName>
</protein>
<dbReference type="PANTHER" id="PTHR43054">
    <property type="match status" value="1"/>
</dbReference>
<dbReference type="Gene3D" id="3.30.360.10">
    <property type="entry name" value="Dihydrodipicolinate Reductase, domain 2"/>
    <property type="match status" value="1"/>
</dbReference>
<evidence type="ECO:0000313" key="4">
    <source>
        <dbReference type="EMBL" id="MFD0779856.1"/>
    </source>
</evidence>
<dbReference type="Gene3D" id="3.40.50.720">
    <property type="entry name" value="NAD(P)-binding Rossmann-like Domain"/>
    <property type="match status" value="1"/>
</dbReference>
<dbReference type="InterPro" id="IPR000683">
    <property type="entry name" value="Gfo/Idh/MocA-like_OxRdtase_N"/>
</dbReference>
<evidence type="ECO:0000313" key="5">
    <source>
        <dbReference type="Proteomes" id="UP001597042"/>
    </source>
</evidence>
<dbReference type="SUPFAM" id="SSF51735">
    <property type="entry name" value="NAD(P)-binding Rossmann-fold domains"/>
    <property type="match status" value="1"/>
</dbReference>
<proteinExistence type="predicted"/>
<dbReference type="Pfam" id="PF01408">
    <property type="entry name" value="GFO_IDH_MocA"/>
    <property type="match status" value="1"/>
</dbReference>
<dbReference type="Proteomes" id="UP001597042">
    <property type="component" value="Unassembled WGS sequence"/>
</dbReference>
<dbReference type="Pfam" id="PF22725">
    <property type="entry name" value="GFO_IDH_MocA_C3"/>
    <property type="match status" value="1"/>
</dbReference>
<feature type="domain" description="GFO/IDH/MocA-like oxidoreductase" evidence="3">
    <location>
        <begin position="138"/>
        <end position="248"/>
    </location>
</feature>
<organism evidence="4 5">
    <name type="scientific">Microbacterium koreense</name>
    <dbReference type="NCBI Taxonomy" id="323761"/>
    <lineage>
        <taxon>Bacteria</taxon>
        <taxon>Bacillati</taxon>
        <taxon>Actinomycetota</taxon>
        <taxon>Actinomycetes</taxon>
        <taxon>Micrococcales</taxon>
        <taxon>Microbacteriaceae</taxon>
        <taxon>Microbacterium</taxon>
    </lineage>
</organism>
<sequence>MRLAVCGSGKIVTEFLPYLAHVPGVGLGAIVGRAASEDKLSRLAAEHGIPQVHLSMDDCLADNSIDTVWVAVPNSLHFEYARAALAAGKHVICEKPFVLRQDHLAELRAMAVERGLILVEAISMQYLANYEWIRQNIGRVGDVRMIQCDYSQYSSCYDAFREGTILPAFDPVQGGGALMDIGIYTIHFVVGLMGMPRAATYTANIERNVDTSGVLVLEYDECTAVCVCAKDSDGPIRSKIQGTDGWIVAEGAPNAIPRVETGTRGADVEEVINLSTEPHRMVEEFRAFERMIREHDTSERDRRLDHSEAVLAVATAALASAGMSDDR</sequence>
<reference evidence="5" key="1">
    <citation type="journal article" date="2019" name="Int. J. Syst. Evol. Microbiol.">
        <title>The Global Catalogue of Microorganisms (GCM) 10K type strain sequencing project: providing services to taxonomists for standard genome sequencing and annotation.</title>
        <authorList>
            <consortium name="The Broad Institute Genomics Platform"/>
            <consortium name="The Broad Institute Genome Sequencing Center for Infectious Disease"/>
            <person name="Wu L."/>
            <person name="Ma J."/>
        </authorList>
    </citation>
    <scope>NUCLEOTIDE SEQUENCE [LARGE SCALE GENOMIC DNA]</scope>
    <source>
        <strain evidence="5">CCUG 50754</strain>
    </source>
</reference>
<dbReference type="RefSeq" id="WP_378751350.1">
    <property type="nucleotide sequence ID" value="NZ_JBHSSV010000005.1"/>
</dbReference>
<dbReference type="PANTHER" id="PTHR43054:SF1">
    <property type="entry name" value="SCYLLO-INOSITOL 2-DEHYDROGENASE (NADP(+)) IOLU"/>
    <property type="match status" value="1"/>
</dbReference>